<gene>
    <name evidence="8" type="ORF">A2024_08195</name>
</gene>
<dbReference type="InterPro" id="IPR014606">
    <property type="entry name" value="Heptose_7-P_kinase"/>
</dbReference>
<dbReference type="AlphaFoldDB" id="A0A1F5R159"/>
<dbReference type="PANTHER" id="PTHR32463">
    <property type="entry name" value="L-FUCOSE KINASE"/>
    <property type="match status" value="1"/>
</dbReference>
<feature type="domain" description="GHMP kinase C-terminal" evidence="7">
    <location>
        <begin position="228"/>
        <end position="305"/>
    </location>
</feature>
<dbReference type="GO" id="GO:0005524">
    <property type="term" value="F:ATP binding"/>
    <property type="evidence" value="ECO:0007669"/>
    <property type="project" value="UniProtKB-KW"/>
</dbReference>
<dbReference type="InterPro" id="IPR036554">
    <property type="entry name" value="GHMP_kinase_C_sf"/>
</dbReference>
<dbReference type="Pfam" id="PF08544">
    <property type="entry name" value="GHMP_kinases_C"/>
    <property type="match status" value="1"/>
</dbReference>
<dbReference type="EMBL" id="MFFM01000048">
    <property type="protein sequence ID" value="OGF08149.1"/>
    <property type="molecule type" value="Genomic_DNA"/>
</dbReference>
<dbReference type="PRINTS" id="PR00960">
    <property type="entry name" value="LMBPPROTEIN"/>
</dbReference>
<evidence type="ECO:0000313" key="8">
    <source>
        <dbReference type="EMBL" id="OGF08149.1"/>
    </source>
</evidence>
<dbReference type="InterPro" id="IPR052203">
    <property type="entry name" value="GHMP_Kinase-Related"/>
</dbReference>
<dbReference type="Proteomes" id="UP000177230">
    <property type="component" value="Unassembled WGS sequence"/>
</dbReference>
<reference evidence="8 9" key="1">
    <citation type="journal article" date="2016" name="Nat. Commun.">
        <title>Thousands of microbial genomes shed light on interconnected biogeochemical processes in an aquifer system.</title>
        <authorList>
            <person name="Anantharaman K."/>
            <person name="Brown C.T."/>
            <person name="Hug L.A."/>
            <person name="Sharon I."/>
            <person name="Castelle C.J."/>
            <person name="Probst A.J."/>
            <person name="Thomas B.C."/>
            <person name="Singh A."/>
            <person name="Wilkins M.J."/>
            <person name="Karaoz U."/>
            <person name="Brodie E.L."/>
            <person name="Williams K.H."/>
            <person name="Hubbard S.S."/>
            <person name="Banfield J.F."/>
        </authorList>
    </citation>
    <scope>NUCLEOTIDE SEQUENCE [LARGE SCALE GENOMIC DNA]</scope>
</reference>
<dbReference type="InterPro" id="IPR006204">
    <property type="entry name" value="GHMP_kinase_N_dom"/>
</dbReference>
<dbReference type="InterPro" id="IPR013750">
    <property type="entry name" value="GHMP_kinase_C_dom"/>
</dbReference>
<dbReference type="PIRSF" id="PIRSF036406">
    <property type="entry name" value="Hept_kin"/>
    <property type="match status" value="1"/>
</dbReference>
<accession>A0A1F5R159</accession>
<name>A0A1F5R159_9BACT</name>
<evidence type="ECO:0000259" key="6">
    <source>
        <dbReference type="Pfam" id="PF00288"/>
    </source>
</evidence>
<keyword evidence="1" id="KW-0808">Transferase</keyword>
<protein>
    <submittedName>
        <fullName evidence="8">GHMP kinase</fullName>
    </submittedName>
</protein>
<dbReference type="Gene3D" id="3.30.230.120">
    <property type="match status" value="1"/>
</dbReference>
<dbReference type="GO" id="GO:0050201">
    <property type="term" value="F:fucokinase activity"/>
    <property type="evidence" value="ECO:0007669"/>
    <property type="project" value="TreeGrafter"/>
</dbReference>
<comment type="similarity">
    <text evidence="5">Belongs to the GHMP kinase family.</text>
</comment>
<evidence type="ECO:0000256" key="2">
    <source>
        <dbReference type="ARBA" id="ARBA00022741"/>
    </source>
</evidence>
<dbReference type="SUPFAM" id="SSF54211">
    <property type="entry name" value="Ribosomal protein S5 domain 2-like"/>
    <property type="match status" value="1"/>
</dbReference>
<dbReference type="PANTHER" id="PTHR32463:SF0">
    <property type="entry name" value="L-FUCOSE KINASE"/>
    <property type="match status" value="1"/>
</dbReference>
<dbReference type="GO" id="GO:0042352">
    <property type="term" value="P:GDP-L-fucose salvage"/>
    <property type="evidence" value="ECO:0007669"/>
    <property type="project" value="TreeGrafter"/>
</dbReference>
<evidence type="ECO:0000256" key="3">
    <source>
        <dbReference type="ARBA" id="ARBA00022777"/>
    </source>
</evidence>
<keyword evidence="3 8" id="KW-0418">Kinase</keyword>
<dbReference type="InterPro" id="IPR001174">
    <property type="entry name" value="HddA/FKP"/>
</dbReference>
<dbReference type="SUPFAM" id="SSF55060">
    <property type="entry name" value="GHMP Kinase, C-terminal domain"/>
    <property type="match status" value="1"/>
</dbReference>
<dbReference type="InterPro" id="IPR020568">
    <property type="entry name" value="Ribosomal_Su5_D2-typ_SF"/>
</dbReference>
<evidence type="ECO:0000256" key="4">
    <source>
        <dbReference type="ARBA" id="ARBA00022840"/>
    </source>
</evidence>
<evidence type="ECO:0000313" key="9">
    <source>
        <dbReference type="Proteomes" id="UP000177230"/>
    </source>
</evidence>
<comment type="caution">
    <text evidence="8">The sequence shown here is derived from an EMBL/GenBank/DDBJ whole genome shotgun (WGS) entry which is preliminary data.</text>
</comment>
<evidence type="ECO:0000259" key="7">
    <source>
        <dbReference type="Pfam" id="PF08544"/>
    </source>
</evidence>
<proteinExistence type="inferred from homology"/>
<keyword evidence="4" id="KW-0067">ATP-binding</keyword>
<dbReference type="Pfam" id="PF00288">
    <property type="entry name" value="GHMP_kinases_N"/>
    <property type="match status" value="1"/>
</dbReference>
<organism evidence="8 9">
    <name type="scientific">Candidatus Edwardsbacteria bacterium GWF2_54_11</name>
    <dbReference type="NCBI Taxonomy" id="1817851"/>
    <lineage>
        <taxon>Bacteria</taxon>
        <taxon>Candidatus Edwardsiibacteriota</taxon>
    </lineage>
</organism>
<evidence type="ECO:0000256" key="5">
    <source>
        <dbReference type="ARBA" id="ARBA00038121"/>
    </source>
</evidence>
<feature type="domain" description="GHMP kinase N-terminal" evidence="6">
    <location>
        <begin position="73"/>
        <end position="155"/>
    </location>
</feature>
<sequence>MIISQTPLRVSLSGGGTDFYDYYIHHEGFVVSTAIDKYVFVVVKERFDDLIYVSYTKKEIVENINEIQHDLVREAAKRTGMDKGFEVSMMADIPSEGSGLGSSSSLTVGLLNGFYQYNGVQVTAEDLAQQAYEIEVGILKRPIGKQDQYIAAYGGLSSFKFKKDDTVLVEKLKVGNDVKRRLGENLLLFYTNINRLSSTILTEQKENIGHKREHLGKIKHLAHEVHDCILKGTLDCVGETLDRNWIYKKQLSSNISNPVIEEMHETAMKNGAIGAKISGAGGGGFLLVYCPREKQDRLHRAMKKYREMPFMLEPQGSRIIFNYRRYDWK</sequence>
<keyword evidence="2" id="KW-0547">Nucleotide-binding</keyword>
<evidence type="ECO:0000256" key="1">
    <source>
        <dbReference type="ARBA" id="ARBA00022679"/>
    </source>
</evidence>